<evidence type="ECO:0000256" key="11">
    <source>
        <dbReference type="ARBA" id="ARBA00023201"/>
    </source>
</evidence>
<keyword evidence="11" id="KW-0739">Sodium transport</keyword>
<keyword evidence="7 12" id="KW-1133">Transmembrane helix</keyword>
<feature type="transmembrane region" description="Helical" evidence="12">
    <location>
        <begin position="315"/>
        <end position="335"/>
    </location>
</feature>
<comment type="subcellular location">
    <subcellularLocation>
        <location evidence="1">Cell membrane</location>
        <topology evidence="1">Multi-pass membrane protein</topology>
    </subcellularLocation>
</comment>
<feature type="transmembrane region" description="Helical" evidence="12">
    <location>
        <begin position="31"/>
        <end position="50"/>
    </location>
</feature>
<feature type="transmembrane region" description="Helical" evidence="12">
    <location>
        <begin position="131"/>
        <end position="154"/>
    </location>
</feature>
<dbReference type="OrthoDB" id="9774146at2"/>
<proteinExistence type="inferred from homology"/>
<feature type="transmembrane region" description="Helical" evidence="12">
    <location>
        <begin position="288"/>
        <end position="309"/>
    </location>
</feature>
<keyword evidence="9" id="KW-0406">Ion transport</keyword>
<comment type="similarity">
    <text evidence="2">Belongs to the monovalent cation:proton antiporter 1 (CPA1) transporter (TC 2.A.36) family.</text>
</comment>
<dbReference type="STRING" id="1178516.AWR27_12445"/>
<accession>A0A1P9WXI7</accession>
<evidence type="ECO:0000256" key="3">
    <source>
        <dbReference type="ARBA" id="ARBA00022448"/>
    </source>
</evidence>
<reference evidence="14 15" key="1">
    <citation type="submission" date="2016-01" db="EMBL/GenBank/DDBJ databases">
        <authorList>
            <person name="Oliw E.H."/>
        </authorList>
    </citation>
    <scope>NUCLEOTIDE SEQUENCE [LARGE SCALE GENOMIC DNA]</scope>
    <source>
        <strain evidence="14 15">DY10</strain>
    </source>
</reference>
<dbReference type="GO" id="GO:0005886">
    <property type="term" value="C:plasma membrane"/>
    <property type="evidence" value="ECO:0007669"/>
    <property type="project" value="UniProtKB-SubCell"/>
</dbReference>
<protein>
    <submittedName>
        <fullName evidence="14">Sodium:proton antiporter</fullName>
    </submittedName>
</protein>
<evidence type="ECO:0000256" key="10">
    <source>
        <dbReference type="ARBA" id="ARBA00023136"/>
    </source>
</evidence>
<dbReference type="GO" id="GO:0098719">
    <property type="term" value="P:sodium ion import across plasma membrane"/>
    <property type="evidence" value="ECO:0007669"/>
    <property type="project" value="TreeGrafter"/>
</dbReference>
<feature type="transmembrane region" description="Helical" evidence="12">
    <location>
        <begin position="6"/>
        <end position="24"/>
    </location>
</feature>
<evidence type="ECO:0000256" key="2">
    <source>
        <dbReference type="ARBA" id="ARBA00007367"/>
    </source>
</evidence>
<feature type="transmembrane region" description="Helical" evidence="12">
    <location>
        <begin position="70"/>
        <end position="87"/>
    </location>
</feature>
<dbReference type="Proteomes" id="UP000187941">
    <property type="component" value="Chromosome"/>
</dbReference>
<keyword evidence="5" id="KW-1003">Cell membrane</keyword>
<dbReference type="KEGG" id="smon:AWR27_12445"/>
<evidence type="ECO:0000256" key="1">
    <source>
        <dbReference type="ARBA" id="ARBA00004651"/>
    </source>
</evidence>
<keyword evidence="10 12" id="KW-0472">Membrane</keyword>
<evidence type="ECO:0000259" key="13">
    <source>
        <dbReference type="Pfam" id="PF00999"/>
    </source>
</evidence>
<dbReference type="Pfam" id="PF00999">
    <property type="entry name" value="Na_H_Exchanger"/>
    <property type="match status" value="1"/>
</dbReference>
<dbReference type="PANTHER" id="PTHR10110">
    <property type="entry name" value="SODIUM/HYDROGEN EXCHANGER"/>
    <property type="match status" value="1"/>
</dbReference>
<dbReference type="GO" id="GO:0015386">
    <property type="term" value="F:potassium:proton antiporter activity"/>
    <property type="evidence" value="ECO:0007669"/>
    <property type="project" value="TreeGrafter"/>
</dbReference>
<evidence type="ECO:0000256" key="4">
    <source>
        <dbReference type="ARBA" id="ARBA00022449"/>
    </source>
</evidence>
<keyword evidence="6 12" id="KW-0812">Transmembrane</keyword>
<dbReference type="InterPro" id="IPR018422">
    <property type="entry name" value="Cation/H_exchanger_CPA1"/>
</dbReference>
<evidence type="ECO:0000313" key="14">
    <source>
        <dbReference type="EMBL" id="AQG80063.1"/>
    </source>
</evidence>
<evidence type="ECO:0000256" key="5">
    <source>
        <dbReference type="ARBA" id="ARBA00022475"/>
    </source>
</evidence>
<sequence length="422" mass="45755">MDIFNIATGLMVLTAIFGYVNVRFLKLPDTIGLMIISIVFSLSIIVGHLVSPREFDAIWLLFNKIDYTTVVLDVMLSFLLFAGALHTDTRMLRSIWASITLFALLGVVISTGMVAILLYGALQLIGLPIDFFHCLLFGALISPTDPIAVLGILAKANVPKNTEIKIVGESLFNDGVGVVIFLTLLGTTRPDAVPLTAQAVGWLFLEEAGGGLLLGLLLGYALFGLLKSIDHYQTEIIITIAVVMGGYWLATRLHVSGPLAVVVAGLLISDQTRSAAMSSVTREYVDKFWEIIDILLNALLFVLIGSRLVTLTFDWAFVPAALAGIVIMLVSRYGAVRLPLLLVQRWIKSDPQDPLMLTWGGLRGGLSIAMALSIPETVAAKDLLVFVTYACVFFSVVVQGLTLSGVARRLYRNTKPTVVTNT</sequence>
<dbReference type="Gene3D" id="6.10.140.1330">
    <property type="match status" value="1"/>
</dbReference>
<organism evidence="14 15">
    <name type="scientific">Spirosoma montaniterrae</name>
    <dbReference type="NCBI Taxonomy" id="1178516"/>
    <lineage>
        <taxon>Bacteria</taxon>
        <taxon>Pseudomonadati</taxon>
        <taxon>Bacteroidota</taxon>
        <taxon>Cytophagia</taxon>
        <taxon>Cytophagales</taxon>
        <taxon>Cytophagaceae</taxon>
        <taxon>Spirosoma</taxon>
    </lineage>
</organism>
<dbReference type="GO" id="GO:0015385">
    <property type="term" value="F:sodium:proton antiporter activity"/>
    <property type="evidence" value="ECO:0007669"/>
    <property type="project" value="InterPro"/>
</dbReference>
<feature type="transmembrane region" description="Helical" evidence="12">
    <location>
        <begin position="99"/>
        <end position="125"/>
    </location>
</feature>
<dbReference type="EMBL" id="CP014263">
    <property type="protein sequence ID" value="AQG80063.1"/>
    <property type="molecule type" value="Genomic_DNA"/>
</dbReference>
<evidence type="ECO:0000313" key="15">
    <source>
        <dbReference type="Proteomes" id="UP000187941"/>
    </source>
</evidence>
<evidence type="ECO:0000256" key="12">
    <source>
        <dbReference type="SAM" id="Phobius"/>
    </source>
</evidence>
<name>A0A1P9WXI7_9BACT</name>
<keyword evidence="4" id="KW-0050">Antiport</keyword>
<feature type="transmembrane region" description="Helical" evidence="12">
    <location>
        <begin position="208"/>
        <end position="225"/>
    </location>
</feature>
<evidence type="ECO:0000256" key="8">
    <source>
        <dbReference type="ARBA" id="ARBA00023053"/>
    </source>
</evidence>
<feature type="transmembrane region" description="Helical" evidence="12">
    <location>
        <begin position="256"/>
        <end position="276"/>
    </location>
</feature>
<evidence type="ECO:0000256" key="6">
    <source>
        <dbReference type="ARBA" id="ARBA00022692"/>
    </source>
</evidence>
<feature type="transmembrane region" description="Helical" evidence="12">
    <location>
        <begin position="386"/>
        <end position="407"/>
    </location>
</feature>
<evidence type="ECO:0000256" key="7">
    <source>
        <dbReference type="ARBA" id="ARBA00022989"/>
    </source>
</evidence>
<evidence type="ECO:0000256" key="9">
    <source>
        <dbReference type="ARBA" id="ARBA00023065"/>
    </source>
</evidence>
<dbReference type="InterPro" id="IPR006153">
    <property type="entry name" value="Cation/H_exchanger_TM"/>
</dbReference>
<feature type="transmembrane region" description="Helical" evidence="12">
    <location>
        <begin position="166"/>
        <end position="188"/>
    </location>
</feature>
<dbReference type="PANTHER" id="PTHR10110:SF195">
    <property type="entry name" value="NA(+)_H(+) ANTIPORTER NHAS2"/>
    <property type="match status" value="1"/>
</dbReference>
<keyword evidence="3" id="KW-0813">Transport</keyword>
<keyword evidence="15" id="KW-1185">Reference proteome</keyword>
<keyword evidence="8" id="KW-0915">Sodium</keyword>
<dbReference type="GO" id="GO:0051453">
    <property type="term" value="P:regulation of intracellular pH"/>
    <property type="evidence" value="ECO:0007669"/>
    <property type="project" value="TreeGrafter"/>
</dbReference>
<dbReference type="AlphaFoldDB" id="A0A1P9WXI7"/>
<feature type="domain" description="Cation/H+ exchanger transmembrane" evidence="13">
    <location>
        <begin position="13"/>
        <end position="407"/>
    </location>
</feature>
<dbReference type="RefSeq" id="WP_077131489.1">
    <property type="nucleotide sequence ID" value="NZ_CP014263.1"/>
</dbReference>
<gene>
    <name evidence="14" type="ORF">AWR27_12445</name>
</gene>